<sequence>MMMGFVGRLVSKHSLLINVGSTNIRKLSVLHNQGPPETCYVMGRYGEIMFSGNRWQNLTDFLDENPLLIDVPTDRLFGKPDKMQPHMTTDSGCRLMKSGPHLPYFCGILGKSCSGAFTVDNVGVIKDLGIFAFRQLKEDVDRKWISNPSAGYNEYSTFMKEVSRLLRHQYRAYAQGKTARTILKDIGSKLHDYVTVCQKHPYLNAFLPESLKNPQFTLDAQAIAESGVVVTCTSDDDIPGLAAAGIKTGSCGPGVPVTLPIPTGDDRSVTIGIVIIIVNRNRSVHSVEPQLLPLINYLPGSSANSLKEKPFSRVEDIRLLRYKCPMLLPEAFLSFWLNGEWNVLSPRDKDPILDIYFAQGLQGKQRIDVELAAPASLDTAMSLALRAAGADRGASPGGSRQVAGACSSGSRCSGSTTHSVGRQPFRGASASGCH</sequence>
<name>A0A0E0DPF7_9ORYZ</name>
<reference evidence="2" key="1">
    <citation type="submission" date="2015-04" db="UniProtKB">
        <authorList>
            <consortium name="EnsemblPlants"/>
        </authorList>
    </citation>
    <scope>IDENTIFICATION</scope>
</reference>
<proteinExistence type="predicted"/>
<feature type="region of interest" description="Disordered" evidence="1">
    <location>
        <begin position="391"/>
        <end position="434"/>
    </location>
</feature>
<organism evidence="2">
    <name type="scientific">Oryza meridionalis</name>
    <dbReference type="NCBI Taxonomy" id="40149"/>
    <lineage>
        <taxon>Eukaryota</taxon>
        <taxon>Viridiplantae</taxon>
        <taxon>Streptophyta</taxon>
        <taxon>Embryophyta</taxon>
        <taxon>Tracheophyta</taxon>
        <taxon>Spermatophyta</taxon>
        <taxon>Magnoliopsida</taxon>
        <taxon>Liliopsida</taxon>
        <taxon>Poales</taxon>
        <taxon>Poaceae</taxon>
        <taxon>BOP clade</taxon>
        <taxon>Oryzoideae</taxon>
        <taxon>Oryzeae</taxon>
        <taxon>Oryzinae</taxon>
        <taxon>Oryza</taxon>
    </lineage>
</organism>
<evidence type="ECO:0000313" key="3">
    <source>
        <dbReference type="Proteomes" id="UP000008021"/>
    </source>
</evidence>
<dbReference type="STRING" id="40149.A0A0E0DPF7"/>
<keyword evidence="3" id="KW-1185">Reference proteome</keyword>
<reference evidence="2" key="2">
    <citation type="submission" date="2018-05" db="EMBL/GenBank/DDBJ databases">
        <title>OmerRS3 (Oryza meridionalis Reference Sequence Version 3).</title>
        <authorList>
            <person name="Zhang J."/>
            <person name="Kudrna D."/>
            <person name="Lee S."/>
            <person name="Talag J."/>
            <person name="Welchert J."/>
            <person name="Wing R.A."/>
        </authorList>
    </citation>
    <scope>NUCLEOTIDE SEQUENCE [LARGE SCALE GENOMIC DNA]</scope>
    <source>
        <strain evidence="2">cv. OR44</strain>
    </source>
</reference>
<evidence type="ECO:0000313" key="2">
    <source>
        <dbReference type="EnsemblPlants" id="OMERI05G09090.1"/>
    </source>
</evidence>
<feature type="compositionally biased region" description="Low complexity" evidence="1">
    <location>
        <begin position="406"/>
        <end position="419"/>
    </location>
</feature>
<dbReference type="Gramene" id="OMERI05G09090.1">
    <property type="protein sequence ID" value="OMERI05G09090.1"/>
    <property type="gene ID" value="OMERI05G09090"/>
</dbReference>
<evidence type="ECO:0000256" key="1">
    <source>
        <dbReference type="SAM" id="MobiDB-lite"/>
    </source>
</evidence>
<dbReference type="AlphaFoldDB" id="A0A0E0DPF7"/>
<protein>
    <submittedName>
        <fullName evidence="2">Uncharacterized protein</fullName>
    </submittedName>
</protein>
<dbReference type="EnsemblPlants" id="OMERI05G09090.1">
    <property type="protein sequence ID" value="OMERI05G09090.1"/>
    <property type="gene ID" value="OMERI05G09090"/>
</dbReference>
<dbReference type="HOGENOM" id="CLU_632206_0_0_1"/>
<accession>A0A0E0DPF7</accession>
<dbReference type="Proteomes" id="UP000008021">
    <property type="component" value="Chromosome 5"/>
</dbReference>